<sequence length="70" mass="7994">MADPFNTEGPFSSSQSNITNLISVRLDDKNYKQWKQQVSGVIRGYKLQKFVTDPEILDHFFTDADRAAGR</sequence>
<proteinExistence type="predicted"/>
<dbReference type="Proteomes" id="UP000265520">
    <property type="component" value="Unassembled WGS sequence"/>
</dbReference>
<protein>
    <submittedName>
        <fullName evidence="1">Histone deacetylase</fullName>
    </submittedName>
</protein>
<feature type="non-terminal residue" evidence="1">
    <location>
        <position position="70"/>
    </location>
</feature>
<dbReference type="EMBL" id="LXQA010676792">
    <property type="protein sequence ID" value="MCI65489.1"/>
    <property type="molecule type" value="Genomic_DNA"/>
</dbReference>
<evidence type="ECO:0000313" key="2">
    <source>
        <dbReference type="Proteomes" id="UP000265520"/>
    </source>
</evidence>
<accession>A0A392TX08</accession>
<name>A0A392TX08_9FABA</name>
<reference evidence="1 2" key="1">
    <citation type="journal article" date="2018" name="Front. Plant Sci.">
        <title>Red Clover (Trifolium pratense) and Zigzag Clover (T. medium) - A Picture of Genomic Similarities and Differences.</title>
        <authorList>
            <person name="Dluhosova J."/>
            <person name="Istvanek J."/>
            <person name="Nedelnik J."/>
            <person name="Repkova J."/>
        </authorList>
    </citation>
    <scope>NUCLEOTIDE SEQUENCE [LARGE SCALE GENOMIC DNA]</scope>
    <source>
        <strain evidence="2">cv. 10/8</strain>
        <tissue evidence="1">Leaf</tissue>
    </source>
</reference>
<comment type="caution">
    <text evidence="1">The sequence shown here is derived from an EMBL/GenBank/DDBJ whole genome shotgun (WGS) entry which is preliminary data.</text>
</comment>
<evidence type="ECO:0000313" key="1">
    <source>
        <dbReference type="EMBL" id="MCI65489.1"/>
    </source>
</evidence>
<keyword evidence="2" id="KW-1185">Reference proteome</keyword>
<dbReference type="AlphaFoldDB" id="A0A392TX08"/>
<organism evidence="1 2">
    <name type="scientific">Trifolium medium</name>
    <dbReference type="NCBI Taxonomy" id="97028"/>
    <lineage>
        <taxon>Eukaryota</taxon>
        <taxon>Viridiplantae</taxon>
        <taxon>Streptophyta</taxon>
        <taxon>Embryophyta</taxon>
        <taxon>Tracheophyta</taxon>
        <taxon>Spermatophyta</taxon>
        <taxon>Magnoliopsida</taxon>
        <taxon>eudicotyledons</taxon>
        <taxon>Gunneridae</taxon>
        <taxon>Pentapetalae</taxon>
        <taxon>rosids</taxon>
        <taxon>fabids</taxon>
        <taxon>Fabales</taxon>
        <taxon>Fabaceae</taxon>
        <taxon>Papilionoideae</taxon>
        <taxon>50 kb inversion clade</taxon>
        <taxon>NPAAA clade</taxon>
        <taxon>Hologalegina</taxon>
        <taxon>IRL clade</taxon>
        <taxon>Trifolieae</taxon>
        <taxon>Trifolium</taxon>
    </lineage>
</organism>